<dbReference type="InterPro" id="IPR033140">
    <property type="entry name" value="Lipase_GDXG_put_SER_AS"/>
</dbReference>
<comment type="similarity">
    <text evidence="1">Belongs to the 'GDXG' lipolytic enzyme family.</text>
</comment>
<accession>A0ABP6MNG6</accession>
<name>A0ABP6MNG6_9ACTN</name>
<dbReference type="InterPro" id="IPR029058">
    <property type="entry name" value="AB_hydrolase_fold"/>
</dbReference>
<sequence>MHDGIDVDVCPGYPVSWQAVALTTIMRGTFKPLSGLLLRSDASVVAASRIVSLAKRVPLRPPRHVTVEEETVAGCEAEWVRAGRELEEDKALLYFHGGAYFVCSPATHRPITWRMSAAARRPVLAVDYRQGPVHTLAESLEDAVAAYLSLLERGYAPEDVVFAGDSAGGHLTLASLLALRDRGLPLPAAAVCLSPWTDLTDTPRRANRFADPLIPASRVDWLARRWTSGLDARDPLVSPVLGDYAGLPPLMIVTGSTEVLRDEGRRVAARARQAGVPVTYEEWRHMPHVFPILADVLPEARQAFRHIARFLGAAGAFAGHGPSTGDLPAADPETDAGSAAA</sequence>
<evidence type="ECO:0000256" key="2">
    <source>
        <dbReference type="ARBA" id="ARBA00022801"/>
    </source>
</evidence>
<dbReference type="PROSITE" id="PS01174">
    <property type="entry name" value="LIPASE_GDXG_SER"/>
    <property type="match status" value="1"/>
</dbReference>
<dbReference type="InterPro" id="IPR050300">
    <property type="entry name" value="GDXG_lipolytic_enzyme"/>
</dbReference>
<evidence type="ECO:0000256" key="1">
    <source>
        <dbReference type="ARBA" id="ARBA00010515"/>
    </source>
</evidence>
<evidence type="ECO:0000313" key="6">
    <source>
        <dbReference type="Proteomes" id="UP001500320"/>
    </source>
</evidence>
<dbReference type="SUPFAM" id="SSF53474">
    <property type="entry name" value="alpha/beta-Hydrolases"/>
    <property type="match status" value="1"/>
</dbReference>
<dbReference type="EMBL" id="BAAAUT010000005">
    <property type="protein sequence ID" value="GAA3120501.1"/>
    <property type="molecule type" value="Genomic_DNA"/>
</dbReference>
<organism evidence="5 6">
    <name type="scientific">Planomonospora alba</name>
    <dbReference type="NCBI Taxonomy" id="161354"/>
    <lineage>
        <taxon>Bacteria</taxon>
        <taxon>Bacillati</taxon>
        <taxon>Actinomycetota</taxon>
        <taxon>Actinomycetes</taxon>
        <taxon>Streptosporangiales</taxon>
        <taxon>Streptosporangiaceae</taxon>
        <taxon>Planomonospora</taxon>
    </lineage>
</organism>
<reference evidence="6" key="1">
    <citation type="journal article" date="2019" name="Int. J. Syst. Evol. Microbiol.">
        <title>The Global Catalogue of Microorganisms (GCM) 10K type strain sequencing project: providing services to taxonomists for standard genome sequencing and annotation.</title>
        <authorList>
            <consortium name="The Broad Institute Genomics Platform"/>
            <consortium name="The Broad Institute Genome Sequencing Center for Infectious Disease"/>
            <person name="Wu L."/>
            <person name="Ma J."/>
        </authorList>
    </citation>
    <scope>NUCLEOTIDE SEQUENCE [LARGE SCALE GENOMIC DNA]</scope>
    <source>
        <strain evidence="6">JCM 9373</strain>
    </source>
</reference>
<dbReference type="PROSITE" id="PS01173">
    <property type="entry name" value="LIPASE_GDXG_HIS"/>
    <property type="match status" value="1"/>
</dbReference>
<dbReference type="PANTHER" id="PTHR48081:SF30">
    <property type="entry name" value="ACETYL-HYDROLASE LIPR-RELATED"/>
    <property type="match status" value="1"/>
</dbReference>
<proteinExistence type="inferred from homology"/>
<feature type="active site" evidence="3">
    <location>
        <position position="166"/>
    </location>
</feature>
<dbReference type="InterPro" id="IPR002168">
    <property type="entry name" value="Lipase_GDXG_HIS_AS"/>
</dbReference>
<dbReference type="GO" id="GO:0016787">
    <property type="term" value="F:hydrolase activity"/>
    <property type="evidence" value="ECO:0007669"/>
    <property type="project" value="UniProtKB-KW"/>
</dbReference>
<keyword evidence="2 5" id="KW-0378">Hydrolase</keyword>
<comment type="caution">
    <text evidence="5">The sequence shown here is derived from an EMBL/GenBank/DDBJ whole genome shotgun (WGS) entry which is preliminary data.</text>
</comment>
<gene>
    <name evidence="5" type="ORF">GCM10010466_09300</name>
</gene>
<feature type="domain" description="Alpha/beta hydrolase fold-3" evidence="4">
    <location>
        <begin position="92"/>
        <end position="290"/>
    </location>
</feature>
<keyword evidence="6" id="KW-1185">Reference proteome</keyword>
<dbReference type="Proteomes" id="UP001500320">
    <property type="component" value="Unassembled WGS sequence"/>
</dbReference>
<protein>
    <submittedName>
        <fullName evidence="5">Alpha/beta hydrolase</fullName>
    </submittedName>
</protein>
<dbReference type="InterPro" id="IPR013094">
    <property type="entry name" value="AB_hydrolase_3"/>
</dbReference>
<dbReference type="Gene3D" id="3.40.50.1820">
    <property type="entry name" value="alpha/beta hydrolase"/>
    <property type="match status" value="1"/>
</dbReference>
<evidence type="ECO:0000256" key="3">
    <source>
        <dbReference type="PROSITE-ProRule" id="PRU10038"/>
    </source>
</evidence>
<evidence type="ECO:0000259" key="4">
    <source>
        <dbReference type="Pfam" id="PF07859"/>
    </source>
</evidence>
<dbReference type="Pfam" id="PF07859">
    <property type="entry name" value="Abhydrolase_3"/>
    <property type="match status" value="1"/>
</dbReference>
<dbReference type="RefSeq" id="WP_344856219.1">
    <property type="nucleotide sequence ID" value="NZ_BAAAUT010000005.1"/>
</dbReference>
<dbReference type="PANTHER" id="PTHR48081">
    <property type="entry name" value="AB HYDROLASE SUPERFAMILY PROTEIN C4A8.06C"/>
    <property type="match status" value="1"/>
</dbReference>
<evidence type="ECO:0000313" key="5">
    <source>
        <dbReference type="EMBL" id="GAA3120501.1"/>
    </source>
</evidence>